<reference evidence="3 4" key="1">
    <citation type="journal article" date="2019" name="Microbiol. Resour. Announc.">
        <title>Draft Genome Sequences of Type Strains of Gordonibacter faecihominis, Paraeggerthella hongkongensis, Parvibacter caecicola,Slackia equolifaciens, Slackia faecicanis, and Slackia isoflavoniconvertens.</title>
        <authorList>
            <person name="Danylec N."/>
            <person name="Stoll D.A."/>
            <person name="Dotsch A."/>
            <person name="Huch M."/>
        </authorList>
    </citation>
    <scope>NUCLEOTIDE SEQUENCE [LARGE SCALE GENOMIC DNA]</scope>
    <source>
        <strain evidence="3 4">DSM 18785</strain>
    </source>
</reference>
<feature type="short sequence motif" description="HXTX 2" evidence="2">
    <location>
        <begin position="124"/>
        <end position="127"/>
    </location>
</feature>
<dbReference type="InterPro" id="IPR009097">
    <property type="entry name" value="Cyclic_Pdiesterase"/>
</dbReference>
<dbReference type="Pfam" id="PF13563">
    <property type="entry name" value="2_5_RNA_ligase2"/>
    <property type="match status" value="1"/>
</dbReference>
<evidence type="ECO:0000313" key="4">
    <source>
        <dbReference type="Proteomes" id="UP000278327"/>
    </source>
</evidence>
<organism evidence="3 4">
    <name type="scientific">Adlercreutzia equolifaciens subsp. celatus DSM 18785</name>
    <dbReference type="NCBI Taxonomy" id="1121021"/>
    <lineage>
        <taxon>Bacteria</taxon>
        <taxon>Bacillati</taxon>
        <taxon>Actinomycetota</taxon>
        <taxon>Coriobacteriia</taxon>
        <taxon>Eggerthellales</taxon>
        <taxon>Eggerthellaceae</taxon>
        <taxon>Adlercreutzia</taxon>
    </lineage>
</organism>
<dbReference type="Gene3D" id="3.90.1140.10">
    <property type="entry name" value="Cyclic phosphodiesterase"/>
    <property type="match status" value="1"/>
</dbReference>
<comment type="function">
    <text evidence="2">Hydrolyzes RNA 2',3'-cyclic phosphodiester to an RNA 2'-phosphomonoester.</text>
</comment>
<dbReference type="InterPro" id="IPR004175">
    <property type="entry name" value="RNA_CPDase"/>
</dbReference>
<dbReference type="PANTHER" id="PTHR35561">
    <property type="entry name" value="RNA 2',3'-CYCLIC PHOSPHODIESTERASE"/>
    <property type="match status" value="1"/>
</dbReference>
<comment type="caution">
    <text evidence="3">The sequence shown here is derived from an EMBL/GenBank/DDBJ whole genome shotgun (WGS) entry which is preliminary data.</text>
</comment>
<dbReference type="SUPFAM" id="SSF55144">
    <property type="entry name" value="LigT-like"/>
    <property type="match status" value="1"/>
</dbReference>
<dbReference type="NCBIfam" id="TIGR02258">
    <property type="entry name" value="2_5_ligase"/>
    <property type="match status" value="1"/>
</dbReference>
<dbReference type="HAMAP" id="MF_01940">
    <property type="entry name" value="RNA_CPDase"/>
    <property type="match status" value="1"/>
</dbReference>
<dbReference type="EC" id="3.1.4.58" evidence="2"/>
<dbReference type="GO" id="GO:0004113">
    <property type="term" value="F:2',3'-cyclic-nucleotide 3'-phosphodiesterase activity"/>
    <property type="evidence" value="ECO:0007669"/>
    <property type="project" value="InterPro"/>
</dbReference>
<dbReference type="PANTHER" id="PTHR35561:SF1">
    <property type="entry name" value="RNA 2',3'-CYCLIC PHOSPHODIESTERASE"/>
    <property type="match status" value="1"/>
</dbReference>
<evidence type="ECO:0000256" key="1">
    <source>
        <dbReference type="ARBA" id="ARBA00022801"/>
    </source>
</evidence>
<sequence length="179" mass="19248">MRAFIALELPADFADDVAAMARRLSASLDGRFLDRSTYHLTLAFLGDIDDAEASRAMDALDAACAGSTSVSLASDSLGKFGCPADATLWLGVAPGPALLSLAERVREELAARDVPFDPKPFRPHITLGRRVHISKKPLPPLAFPLPAQVQTVTLFKSTLSRDGAEYKPLYTVELAEPNL</sequence>
<comment type="catalytic activity">
    <reaction evidence="2">
        <text>a 3'-end 2',3'-cyclophospho-ribonucleotide-RNA + H2O = a 3'-end 2'-phospho-ribonucleotide-RNA + H(+)</text>
        <dbReference type="Rhea" id="RHEA:11828"/>
        <dbReference type="Rhea" id="RHEA-COMP:10464"/>
        <dbReference type="Rhea" id="RHEA-COMP:17353"/>
        <dbReference type="ChEBI" id="CHEBI:15377"/>
        <dbReference type="ChEBI" id="CHEBI:15378"/>
        <dbReference type="ChEBI" id="CHEBI:83064"/>
        <dbReference type="ChEBI" id="CHEBI:173113"/>
        <dbReference type="EC" id="3.1.4.58"/>
    </reaction>
</comment>
<dbReference type="GO" id="GO:0008664">
    <property type="term" value="F:RNA 2',3'-cyclic 3'-phosphodiesterase activity"/>
    <property type="evidence" value="ECO:0007669"/>
    <property type="project" value="UniProtKB-EC"/>
</dbReference>
<gene>
    <name evidence="3" type="primary">thpR</name>
    <name evidence="3" type="ORF">DMP10_02240</name>
</gene>
<keyword evidence="1 2" id="KW-0378">Hydrolase</keyword>
<keyword evidence="4" id="KW-1185">Reference proteome</keyword>
<feature type="short sequence motif" description="HXTX 1" evidence="2">
    <location>
        <begin position="39"/>
        <end position="42"/>
    </location>
</feature>
<dbReference type="RefSeq" id="WP_117284873.1">
    <property type="nucleotide sequence ID" value="NZ_JAMTCE010000016.1"/>
</dbReference>
<name>A0A3N0AXF7_9ACTN</name>
<evidence type="ECO:0000313" key="3">
    <source>
        <dbReference type="EMBL" id="RNL39229.1"/>
    </source>
</evidence>
<accession>A0A3N0AXF7</accession>
<dbReference type="Proteomes" id="UP000278327">
    <property type="component" value="Unassembled WGS sequence"/>
</dbReference>
<feature type="active site" description="Proton acceptor" evidence="2">
    <location>
        <position position="124"/>
    </location>
</feature>
<dbReference type="AlphaFoldDB" id="A0A3N0AXF7"/>
<proteinExistence type="inferred from homology"/>
<evidence type="ECO:0000256" key="2">
    <source>
        <dbReference type="HAMAP-Rule" id="MF_01940"/>
    </source>
</evidence>
<dbReference type="EMBL" id="QICA01000003">
    <property type="protein sequence ID" value="RNL39229.1"/>
    <property type="molecule type" value="Genomic_DNA"/>
</dbReference>
<protein>
    <recommendedName>
        <fullName evidence="2">RNA 2',3'-cyclic phosphodiesterase</fullName>
        <shortName evidence="2">RNA 2',3'-CPDase</shortName>
        <ecNumber evidence="2">3.1.4.58</ecNumber>
    </recommendedName>
</protein>
<feature type="active site" description="Proton donor" evidence="2">
    <location>
        <position position="39"/>
    </location>
</feature>
<comment type="similarity">
    <text evidence="2">Belongs to the 2H phosphoesterase superfamily. ThpR family.</text>
</comment>